<comment type="caution">
    <text evidence="3">The sequence shown here is derived from an EMBL/GenBank/DDBJ whole genome shotgun (WGS) entry which is preliminary data.</text>
</comment>
<evidence type="ECO:0000256" key="1">
    <source>
        <dbReference type="SAM" id="MobiDB-lite"/>
    </source>
</evidence>
<keyword evidence="2" id="KW-0472">Membrane</keyword>
<dbReference type="Proteomes" id="UP001500979">
    <property type="component" value="Unassembled WGS sequence"/>
</dbReference>
<keyword evidence="2" id="KW-0812">Transmembrane</keyword>
<proteinExistence type="predicted"/>
<keyword evidence="4" id="KW-1185">Reference proteome</keyword>
<protein>
    <submittedName>
        <fullName evidence="3">Uncharacterized protein</fullName>
    </submittedName>
</protein>
<gene>
    <name evidence="3" type="ORF">GCM10010470_31870</name>
</gene>
<name>A0ABN3VDH0_9PSEU</name>
<sequence length="79" mass="8530">MTADSRAAKLESISDTGGRRPGRALVLAAQAGLGFAVVLGWEFGVRAGVVDEFFFSALSDIALRVGQWRVLLRCQPTHR</sequence>
<evidence type="ECO:0000313" key="4">
    <source>
        <dbReference type="Proteomes" id="UP001500979"/>
    </source>
</evidence>
<evidence type="ECO:0000313" key="3">
    <source>
        <dbReference type="EMBL" id="GAA2794576.1"/>
    </source>
</evidence>
<organism evidence="3 4">
    <name type="scientific">Saccharopolyspora taberi</name>
    <dbReference type="NCBI Taxonomy" id="60895"/>
    <lineage>
        <taxon>Bacteria</taxon>
        <taxon>Bacillati</taxon>
        <taxon>Actinomycetota</taxon>
        <taxon>Actinomycetes</taxon>
        <taxon>Pseudonocardiales</taxon>
        <taxon>Pseudonocardiaceae</taxon>
        <taxon>Saccharopolyspora</taxon>
    </lineage>
</organism>
<dbReference type="RefSeq" id="WP_344680458.1">
    <property type="nucleotide sequence ID" value="NZ_BAAAUX010000014.1"/>
</dbReference>
<accession>A0ABN3VDH0</accession>
<evidence type="ECO:0000256" key="2">
    <source>
        <dbReference type="SAM" id="Phobius"/>
    </source>
</evidence>
<reference evidence="3 4" key="1">
    <citation type="journal article" date="2019" name="Int. J. Syst. Evol. Microbiol.">
        <title>The Global Catalogue of Microorganisms (GCM) 10K type strain sequencing project: providing services to taxonomists for standard genome sequencing and annotation.</title>
        <authorList>
            <consortium name="The Broad Institute Genomics Platform"/>
            <consortium name="The Broad Institute Genome Sequencing Center for Infectious Disease"/>
            <person name="Wu L."/>
            <person name="Ma J."/>
        </authorList>
    </citation>
    <scope>NUCLEOTIDE SEQUENCE [LARGE SCALE GENOMIC DNA]</scope>
    <source>
        <strain evidence="3 4">JCM 9383</strain>
    </source>
</reference>
<keyword evidence="2" id="KW-1133">Transmembrane helix</keyword>
<dbReference type="EMBL" id="BAAAUX010000014">
    <property type="protein sequence ID" value="GAA2794576.1"/>
    <property type="molecule type" value="Genomic_DNA"/>
</dbReference>
<feature type="transmembrane region" description="Helical" evidence="2">
    <location>
        <begin position="21"/>
        <end position="41"/>
    </location>
</feature>
<feature type="region of interest" description="Disordered" evidence="1">
    <location>
        <begin position="1"/>
        <end position="20"/>
    </location>
</feature>